<organism evidence="2 3">
    <name type="scientific">Duganella rivi</name>
    <dbReference type="NCBI Taxonomy" id="2666083"/>
    <lineage>
        <taxon>Bacteria</taxon>
        <taxon>Pseudomonadati</taxon>
        <taxon>Pseudomonadota</taxon>
        <taxon>Betaproteobacteria</taxon>
        <taxon>Burkholderiales</taxon>
        <taxon>Oxalobacteraceae</taxon>
        <taxon>Telluria group</taxon>
        <taxon>Duganella</taxon>
    </lineage>
</organism>
<keyword evidence="1" id="KW-0732">Signal</keyword>
<keyword evidence="3" id="KW-1185">Reference proteome</keyword>
<feature type="signal peptide" evidence="1">
    <location>
        <begin position="1"/>
        <end position="20"/>
    </location>
</feature>
<dbReference type="Proteomes" id="UP000450012">
    <property type="component" value="Unassembled WGS sequence"/>
</dbReference>
<proteinExistence type="predicted"/>
<dbReference type="AlphaFoldDB" id="A0A7X4GP42"/>
<reference evidence="2 3" key="1">
    <citation type="submission" date="2019-12" db="EMBL/GenBank/DDBJ databases">
        <title>Novel species isolated from a subtropical stream in China.</title>
        <authorList>
            <person name="Lu H."/>
        </authorList>
    </citation>
    <scope>NUCLEOTIDE SEQUENCE [LARGE SCALE GENOMIC DNA]</scope>
    <source>
        <strain evidence="2 3">FT55W</strain>
    </source>
</reference>
<name>A0A7X4GP42_9BURK</name>
<evidence type="ECO:0000313" key="3">
    <source>
        <dbReference type="Proteomes" id="UP000450012"/>
    </source>
</evidence>
<feature type="chain" id="PRO_5030669490" evidence="1">
    <location>
        <begin position="21"/>
        <end position="115"/>
    </location>
</feature>
<evidence type="ECO:0000256" key="1">
    <source>
        <dbReference type="SAM" id="SignalP"/>
    </source>
</evidence>
<dbReference type="EMBL" id="WWCK01000001">
    <property type="protein sequence ID" value="MYM66044.1"/>
    <property type="molecule type" value="Genomic_DNA"/>
</dbReference>
<sequence length="115" mass="13108">MSRHSFFLLAALMAIGTVRAQSGHPYKLNWNVAGEELVYRSCGCADSCWVAEVRRIKQKQSIKATLRCDCEKLYFSEAKGVEKMVAEDCDAFNGDEKMEQIPKRIKELQSAEREE</sequence>
<dbReference type="RefSeq" id="WP_161012599.1">
    <property type="nucleotide sequence ID" value="NZ_WWCK01000001.1"/>
</dbReference>
<comment type="caution">
    <text evidence="2">The sequence shown here is derived from an EMBL/GenBank/DDBJ whole genome shotgun (WGS) entry which is preliminary data.</text>
</comment>
<evidence type="ECO:0000313" key="2">
    <source>
        <dbReference type="EMBL" id="MYM66044.1"/>
    </source>
</evidence>
<gene>
    <name evidence="2" type="ORF">GTP45_04220</name>
</gene>
<accession>A0A7X4GP42</accession>
<protein>
    <submittedName>
        <fullName evidence="2">Uncharacterized protein</fullName>
    </submittedName>
</protein>